<comment type="caution">
    <text evidence="1">The sequence shown here is derived from an EMBL/GenBank/DDBJ whole genome shotgun (WGS) entry which is preliminary data.</text>
</comment>
<name>A0A9X1XL59_9BACL</name>
<accession>A0A9X1XL59</accession>
<keyword evidence="2" id="KW-1185">Reference proteome</keyword>
<dbReference type="EMBL" id="JAIWJX010000004">
    <property type="protein sequence ID" value="MCK6259559.1"/>
    <property type="molecule type" value="Genomic_DNA"/>
</dbReference>
<organism evidence="1 2">
    <name type="scientific">Fictibacillus marinisediminis</name>
    <dbReference type="NCBI Taxonomy" id="2878389"/>
    <lineage>
        <taxon>Bacteria</taxon>
        <taxon>Bacillati</taxon>
        <taxon>Bacillota</taxon>
        <taxon>Bacilli</taxon>
        <taxon>Bacillales</taxon>
        <taxon>Fictibacillaceae</taxon>
        <taxon>Fictibacillus</taxon>
    </lineage>
</organism>
<sequence>MKRILLAIGRDDFNKIVKQQLESHQDFSVIDTMVYHINFLPQMVEEFKPDIVIGHDSFLPSEHFESLERELEWLKTVEFIRRKYDDEIRFVFFCEREKGDPFLSELISRNVLDIFNENGIDTVQLIDQLNDRPRYSNVSRLTIENSDYKQLINSRLKDEIPQHEHEEPEILDRSSAEVTPEIGDEINFSDDKPEKKEKPKKVVVQKIVKKEVIQKVVNKNVIKRDIKVNITPEVEKIIGVPVTQKLILIGSPYPRAGTSFIAHLLAKAIGQRNVGVSYIESPYISPYTYDRFLGMDNARNYKSPYHHSDEENEWITTKECRWIEGNNHWVVKHPSYEKAYSEDKVPLEAMIRLFYLLRSTPIQILDVGSKWQSHVIQELVKMADHLFFVVDPDLCRVEEIYENPIFHQIIKNDITTVVGNHFTRNIERNEAIQEYYGEVCSFPTFDSDDCFEAQYKGNTLFEQRSIRKSIESYLNPLIERILPGELNHHKKGLLKSFLNKSISVTTNY</sequence>
<protein>
    <submittedName>
        <fullName evidence="1">Uncharacterized protein</fullName>
    </submittedName>
</protein>
<gene>
    <name evidence="1" type="ORF">LCY76_23605</name>
</gene>
<evidence type="ECO:0000313" key="2">
    <source>
        <dbReference type="Proteomes" id="UP001139011"/>
    </source>
</evidence>
<evidence type="ECO:0000313" key="1">
    <source>
        <dbReference type="EMBL" id="MCK6259559.1"/>
    </source>
</evidence>
<proteinExistence type="predicted"/>
<reference evidence="1" key="1">
    <citation type="submission" date="2021-09" db="EMBL/GenBank/DDBJ databases">
        <title>Genome analysis of Fictibacillus sp. KIGAM418 isolated from marine sediment.</title>
        <authorList>
            <person name="Seo M.-J."/>
            <person name="Cho E.-S."/>
            <person name="Hwang C.Y."/>
        </authorList>
    </citation>
    <scope>NUCLEOTIDE SEQUENCE</scope>
    <source>
        <strain evidence="1">KIGAM418</strain>
    </source>
</reference>
<dbReference type="Proteomes" id="UP001139011">
    <property type="component" value="Unassembled WGS sequence"/>
</dbReference>
<dbReference type="RefSeq" id="WP_248254922.1">
    <property type="nucleotide sequence ID" value="NZ_JAIWJX010000004.1"/>
</dbReference>
<dbReference type="AlphaFoldDB" id="A0A9X1XL59"/>